<protein>
    <recommendedName>
        <fullName evidence="1">STAS domain-containing protein</fullName>
    </recommendedName>
</protein>
<dbReference type="SUPFAM" id="SSF52091">
    <property type="entry name" value="SpoIIaa-like"/>
    <property type="match status" value="1"/>
</dbReference>
<dbReference type="InterPro" id="IPR058548">
    <property type="entry name" value="MlaB-like_STAS"/>
</dbReference>
<reference evidence="3" key="1">
    <citation type="journal article" date="2019" name="Int. J. Syst. Evol. Microbiol.">
        <title>The Global Catalogue of Microorganisms (GCM) 10K type strain sequencing project: providing services to taxonomists for standard genome sequencing and annotation.</title>
        <authorList>
            <consortium name="The Broad Institute Genomics Platform"/>
            <consortium name="The Broad Institute Genome Sequencing Center for Infectious Disease"/>
            <person name="Wu L."/>
            <person name="Ma J."/>
        </authorList>
    </citation>
    <scope>NUCLEOTIDE SEQUENCE [LARGE SCALE GENOMIC DNA]</scope>
    <source>
        <strain evidence="3">NBRC 110044</strain>
    </source>
</reference>
<dbReference type="InterPro" id="IPR036513">
    <property type="entry name" value="STAS_dom_sf"/>
</dbReference>
<comment type="caution">
    <text evidence="2">The sequence shown here is derived from an EMBL/GenBank/DDBJ whole genome shotgun (WGS) entry which is preliminary data.</text>
</comment>
<dbReference type="EMBL" id="BSOG01000001">
    <property type="protein sequence ID" value="GLR11973.1"/>
    <property type="molecule type" value="Genomic_DNA"/>
</dbReference>
<dbReference type="CDD" id="cd07043">
    <property type="entry name" value="STAS_anti-anti-sigma_factors"/>
    <property type="match status" value="1"/>
</dbReference>
<dbReference type="RefSeq" id="WP_284195114.1">
    <property type="nucleotide sequence ID" value="NZ_BSOG01000001.1"/>
</dbReference>
<dbReference type="InterPro" id="IPR002645">
    <property type="entry name" value="STAS_dom"/>
</dbReference>
<accession>A0ABQ5YDA6</accession>
<dbReference type="Pfam" id="PF13466">
    <property type="entry name" value="STAS_2"/>
    <property type="match status" value="1"/>
</dbReference>
<gene>
    <name evidence="2" type="ORF">GCM10007907_07630</name>
</gene>
<dbReference type="Gene3D" id="3.30.750.24">
    <property type="entry name" value="STAS domain"/>
    <property type="match status" value="1"/>
</dbReference>
<name>A0ABQ5YDA6_9NEIS</name>
<keyword evidence="3" id="KW-1185">Reference proteome</keyword>
<dbReference type="PROSITE" id="PS50801">
    <property type="entry name" value="STAS"/>
    <property type="match status" value="1"/>
</dbReference>
<evidence type="ECO:0000313" key="2">
    <source>
        <dbReference type="EMBL" id="GLR11973.1"/>
    </source>
</evidence>
<organism evidence="2 3">
    <name type="scientific">Chitinimonas prasina</name>
    <dbReference type="NCBI Taxonomy" id="1434937"/>
    <lineage>
        <taxon>Bacteria</taxon>
        <taxon>Pseudomonadati</taxon>
        <taxon>Pseudomonadota</taxon>
        <taxon>Betaproteobacteria</taxon>
        <taxon>Neisseriales</taxon>
        <taxon>Chitinibacteraceae</taxon>
        <taxon>Chitinimonas</taxon>
    </lineage>
</organism>
<sequence>MEAIVSLNGGHARIALSGDFTFEAHRPFKDASQQVMANLDIASLEIDFDGVDYMDSAALGMLLLLRERLGQSPIRLTNTRGTVRAVLDVANFGRLFELD</sequence>
<feature type="domain" description="STAS" evidence="1">
    <location>
        <begin position="1"/>
        <end position="99"/>
    </location>
</feature>
<dbReference type="Proteomes" id="UP001156706">
    <property type="component" value="Unassembled WGS sequence"/>
</dbReference>
<proteinExistence type="predicted"/>
<evidence type="ECO:0000259" key="1">
    <source>
        <dbReference type="PROSITE" id="PS50801"/>
    </source>
</evidence>
<evidence type="ECO:0000313" key="3">
    <source>
        <dbReference type="Proteomes" id="UP001156706"/>
    </source>
</evidence>